<comment type="caution">
    <text evidence="6">The sequence shown here is derived from an EMBL/GenBank/DDBJ whole genome shotgun (WGS) entry which is preliminary data.</text>
</comment>
<gene>
    <name evidence="6" type="ORF">J3U88_11650</name>
</gene>
<keyword evidence="7" id="KW-1185">Reference proteome</keyword>
<dbReference type="AlphaFoldDB" id="A0A8J7QFR2"/>
<dbReference type="InterPro" id="IPR027417">
    <property type="entry name" value="P-loop_NTPase"/>
</dbReference>
<dbReference type="GO" id="GO:0005524">
    <property type="term" value="F:ATP binding"/>
    <property type="evidence" value="ECO:0007669"/>
    <property type="project" value="UniProtKB-KW"/>
</dbReference>
<protein>
    <recommendedName>
        <fullName evidence="4">Uncharacterized AAA domain-containing protein ycf46</fullName>
    </recommendedName>
</protein>
<dbReference type="Pfam" id="PF00004">
    <property type="entry name" value="AAA"/>
    <property type="match status" value="1"/>
</dbReference>
<dbReference type="InterPro" id="IPR003959">
    <property type="entry name" value="ATPase_AAA_core"/>
</dbReference>
<dbReference type="Gene3D" id="3.40.50.300">
    <property type="entry name" value="P-loop containing nucleotide triphosphate hydrolases"/>
    <property type="match status" value="1"/>
</dbReference>
<evidence type="ECO:0000313" key="7">
    <source>
        <dbReference type="Proteomes" id="UP000664417"/>
    </source>
</evidence>
<dbReference type="Proteomes" id="UP000664417">
    <property type="component" value="Unassembled WGS sequence"/>
</dbReference>
<feature type="domain" description="AAA+ ATPase" evidence="5">
    <location>
        <begin position="210"/>
        <end position="345"/>
    </location>
</feature>
<proteinExistence type="inferred from homology"/>
<dbReference type="GO" id="GO:0016887">
    <property type="term" value="F:ATP hydrolysis activity"/>
    <property type="evidence" value="ECO:0007669"/>
    <property type="project" value="InterPro"/>
</dbReference>
<dbReference type="EMBL" id="JAFREP010000008">
    <property type="protein sequence ID" value="MBO1319115.1"/>
    <property type="molecule type" value="Genomic_DNA"/>
</dbReference>
<name>A0A8J7QFR2_9BACT</name>
<sequence>MNKPLWIWQANNGLNTGDSIRPDSKDAVSTLDYLCSLQELPLVWFKDLDHHYTPAVIRSLRDLYYKWQITGSAVVLSSPRPSVPEELEREMVSINLELPSNEEIQGVVRHWETVNGTQLPLSPAVIAATLKGLTTSEIRHALEKLKISPDQDPLACLQEEKRYLIAKQGTVEYIAKVPAVEELGGLENLKDWLKKRKELILQGEGSHEITPKGILLMGVSGCGKSLCIKAIASAWQLPLYRLEMVRIFSGAHGNPEQAFADACRLMEEMAPAILWIDEIEMGLSATGSTAVDPVLSRIFAFFLTWMQEKPPGLFVAATANRIDLLPAEMIRKGRFDQVFFVDLPGVTERRHIFGIHLKKRGFDPEQFNLDVFADGTEGWNGAEIEQCVISAITSAAMEQRELELKDMYAARKQIVPISTTMEEQVRHIRNWAYERAVKASAEE</sequence>
<evidence type="ECO:0000256" key="4">
    <source>
        <dbReference type="ARBA" id="ARBA00040480"/>
    </source>
</evidence>
<evidence type="ECO:0000256" key="3">
    <source>
        <dbReference type="ARBA" id="ARBA00038088"/>
    </source>
</evidence>
<dbReference type="PANTHER" id="PTHR42960:SF1">
    <property type="entry name" value="YCF46 PROTEIN"/>
    <property type="match status" value="1"/>
</dbReference>
<keyword evidence="1" id="KW-0547">Nucleotide-binding</keyword>
<evidence type="ECO:0000256" key="1">
    <source>
        <dbReference type="ARBA" id="ARBA00022741"/>
    </source>
</evidence>
<dbReference type="RefSeq" id="WP_207858935.1">
    <property type="nucleotide sequence ID" value="NZ_JAFREP010000008.1"/>
</dbReference>
<evidence type="ECO:0000256" key="2">
    <source>
        <dbReference type="ARBA" id="ARBA00022840"/>
    </source>
</evidence>
<dbReference type="Gene3D" id="1.10.8.60">
    <property type="match status" value="1"/>
</dbReference>
<accession>A0A8J7QFR2</accession>
<dbReference type="PANTHER" id="PTHR42960">
    <property type="entry name" value="YCF46 PROTEIN"/>
    <property type="match status" value="1"/>
</dbReference>
<comment type="similarity">
    <text evidence="3">Belongs to the AAA ATPase family. Highly divergent.</text>
</comment>
<evidence type="ECO:0000259" key="5">
    <source>
        <dbReference type="SMART" id="SM00382"/>
    </source>
</evidence>
<keyword evidence="2" id="KW-0067">ATP-binding</keyword>
<dbReference type="InterPro" id="IPR052381">
    <property type="entry name" value="AAA_domain_protein"/>
</dbReference>
<organism evidence="6 7">
    <name type="scientific">Acanthopleuribacter pedis</name>
    <dbReference type="NCBI Taxonomy" id="442870"/>
    <lineage>
        <taxon>Bacteria</taxon>
        <taxon>Pseudomonadati</taxon>
        <taxon>Acidobacteriota</taxon>
        <taxon>Holophagae</taxon>
        <taxon>Acanthopleuribacterales</taxon>
        <taxon>Acanthopleuribacteraceae</taxon>
        <taxon>Acanthopleuribacter</taxon>
    </lineage>
</organism>
<dbReference type="SUPFAM" id="SSF52540">
    <property type="entry name" value="P-loop containing nucleoside triphosphate hydrolases"/>
    <property type="match status" value="1"/>
</dbReference>
<reference evidence="6" key="1">
    <citation type="submission" date="2021-03" db="EMBL/GenBank/DDBJ databases">
        <authorList>
            <person name="Wang G."/>
        </authorList>
    </citation>
    <scope>NUCLEOTIDE SEQUENCE</scope>
    <source>
        <strain evidence="6">KCTC 12899</strain>
    </source>
</reference>
<dbReference type="InterPro" id="IPR003593">
    <property type="entry name" value="AAA+_ATPase"/>
</dbReference>
<evidence type="ECO:0000313" key="6">
    <source>
        <dbReference type="EMBL" id="MBO1319115.1"/>
    </source>
</evidence>
<dbReference type="SMART" id="SM00382">
    <property type="entry name" value="AAA"/>
    <property type="match status" value="1"/>
</dbReference>